<evidence type="ECO:0000256" key="1">
    <source>
        <dbReference type="SAM" id="Phobius"/>
    </source>
</evidence>
<dbReference type="RefSeq" id="WP_045311193.1">
    <property type="nucleotide sequence ID" value="NZ_JYJG01000056.1"/>
</dbReference>
<dbReference type="STRING" id="68170.GCA_000974445_05331"/>
<evidence type="ECO:0000313" key="2">
    <source>
        <dbReference type="EMBL" id="KJK50526.1"/>
    </source>
</evidence>
<keyword evidence="1" id="KW-0812">Transmembrane</keyword>
<dbReference type="AlphaFoldDB" id="A0A0F0H6Q1"/>
<evidence type="ECO:0000313" key="3">
    <source>
        <dbReference type="Proteomes" id="UP000033393"/>
    </source>
</evidence>
<name>A0A0F0H6Q1_LENAE</name>
<accession>A0A0F0H6Q1</accession>
<protein>
    <submittedName>
        <fullName evidence="2">Uncharacterized protein</fullName>
    </submittedName>
</protein>
<organism evidence="2 3">
    <name type="scientific">Lentzea aerocolonigenes</name>
    <name type="common">Lechevalieria aerocolonigenes</name>
    <name type="synonym">Saccharothrix aerocolonigenes</name>
    <dbReference type="NCBI Taxonomy" id="68170"/>
    <lineage>
        <taxon>Bacteria</taxon>
        <taxon>Bacillati</taxon>
        <taxon>Actinomycetota</taxon>
        <taxon>Actinomycetes</taxon>
        <taxon>Pseudonocardiales</taxon>
        <taxon>Pseudonocardiaceae</taxon>
        <taxon>Lentzea</taxon>
    </lineage>
</organism>
<keyword evidence="1" id="KW-0472">Membrane</keyword>
<reference evidence="2 3" key="1">
    <citation type="submission" date="2015-02" db="EMBL/GenBank/DDBJ databases">
        <authorList>
            <person name="Ju K.-S."/>
            <person name="Doroghazi J.R."/>
            <person name="Metcalf W."/>
        </authorList>
    </citation>
    <scope>NUCLEOTIDE SEQUENCE [LARGE SCALE GENOMIC DNA]</scope>
    <source>
        <strain evidence="2 3">NRRL B-16140</strain>
    </source>
</reference>
<comment type="caution">
    <text evidence="2">The sequence shown here is derived from an EMBL/GenBank/DDBJ whole genome shotgun (WGS) entry which is preliminary data.</text>
</comment>
<gene>
    <name evidence="2" type="ORF">UK23_10260</name>
</gene>
<keyword evidence="3" id="KW-1185">Reference proteome</keyword>
<feature type="transmembrane region" description="Helical" evidence="1">
    <location>
        <begin position="41"/>
        <end position="63"/>
    </location>
</feature>
<feature type="transmembrane region" description="Helical" evidence="1">
    <location>
        <begin position="12"/>
        <end position="35"/>
    </location>
</feature>
<sequence>MLLSDARRISRVALPLYLSMVAVSLSALVTTAALGRFGTGALAGFAVTVAVYFPATAAVSGAVRGVMPFVAAQADDQPGLLRAAVSYT</sequence>
<dbReference type="EMBL" id="JYJG01000056">
    <property type="protein sequence ID" value="KJK50526.1"/>
    <property type="molecule type" value="Genomic_DNA"/>
</dbReference>
<feature type="non-terminal residue" evidence="2">
    <location>
        <position position="88"/>
    </location>
</feature>
<dbReference type="Proteomes" id="UP000033393">
    <property type="component" value="Unassembled WGS sequence"/>
</dbReference>
<keyword evidence="1" id="KW-1133">Transmembrane helix</keyword>
<proteinExistence type="predicted"/>